<feature type="signal peptide" evidence="2">
    <location>
        <begin position="1"/>
        <end position="21"/>
    </location>
</feature>
<dbReference type="PANTHER" id="PTHR30535">
    <property type="entry name" value="VITAMIN B12-BINDING PROTEIN"/>
    <property type="match status" value="1"/>
</dbReference>
<reference evidence="4 5" key="1">
    <citation type="journal article" date="2011" name="J. Bacteriol.">
        <title>Draft Genome Sequence of Gordonia neofelifaecis NRRL B-59395, a Cholesterol-Degrading Actinomycete.</title>
        <authorList>
            <person name="Ge F."/>
            <person name="Li W."/>
            <person name="Chen G."/>
            <person name="Liu Y."/>
            <person name="Zhang G."/>
            <person name="Yong B."/>
            <person name="Wang Q."/>
            <person name="Wang N."/>
            <person name="Huang Z."/>
            <person name="Li W."/>
            <person name="Wang J."/>
            <person name="Wu C."/>
            <person name="Xie Q."/>
            <person name="Liu G."/>
        </authorList>
    </citation>
    <scope>NUCLEOTIDE SEQUENCE [LARGE SCALE GENOMIC DNA]</scope>
    <source>
        <strain evidence="4 5">NRRL B-59395</strain>
    </source>
</reference>
<dbReference type="EMBL" id="AEUD01000006">
    <property type="protein sequence ID" value="EGD55489.1"/>
    <property type="molecule type" value="Genomic_DNA"/>
</dbReference>
<sequence length="398" mass="42159">MRSPRISALLAGAAVIVPLVAAGCSTPQSDDAGASRECITDFDPAKDYFPDKSTIEDATGLRIEYHNSYQVVTVEHPAQGAPPASYVLVRCGAPAPKLTGDLASAPQVQVPVRSIYAGSTTHLPALAALGESDAVTGVATAGFVSTPEIVKRIDEGKVREFTDAGEVNAEKVIAGHPDVLVTDGNDSPAFGKITAAGVPVIANADWLEENPLGRAEWIKFFAALTGTEKKAATVFGQVQKQYRAVADKLVDVPKTDVLLGEISNGSWTMASGGSYFGRLVADAGGTYPWIDDPAAGSLQLSIEAVIARSRNASAWLLSDPTVSTVADLYKQDPRYRAFTTPAQQAWNSTKAVNAAGGNDYWEKGVLRPDLVLSDLAAILHPDLFPDHSFEFYLHLPPQ</sequence>
<protein>
    <submittedName>
        <fullName evidence="4">ABC-type Fe3+-hydroxamate transport system periplasmic component-like protein</fullName>
    </submittedName>
</protein>
<dbReference type="PROSITE" id="PS51257">
    <property type="entry name" value="PROKAR_LIPOPROTEIN"/>
    <property type="match status" value="1"/>
</dbReference>
<dbReference type="Proteomes" id="UP000035065">
    <property type="component" value="Unassembled WGS sequence"/>
</dbReference>
<organism evidence="4 5">
    <name type="scientific">Gordonia neofelifaecis NRRL B-59395</name>
    <dbReference type="NCBI Taxonomy" id="644548"/>
    <lineage>
        <taxon>Bacteria</taxon>
        <taxon>Bacillati</taxon>
        <taxon>Actinomycetota</taxon>
        <taxon>Actinomycetes</taxon>
        <taxon>Mycobacteriales</taxon>
        <taxon>Gordoniaceae</taxon>
        <taxon>Gordonia</taxon>
    </lineage>
</organism>
<dbReference type="SUPFAM" id="SSF53807">
    <property type="entry name" value="Helical backbone' metal receptor"/>
    <property type="match status" value="1"/>
</dbReference>
<feature type="chain" id="PRO_5038389594" evidence="2">
    <location>
        <begin position="22"/>
        <end position="398"/>
    </location>
</feature>
<dbReference type="InterPro" id="IPR050902">
    <property type="entry name" value="ABC_Transporter_SBP"/>
</dbReference>
<comment type="similarity">
    <text evidence="1">Belongs to the bacterial solute-binding protein 8 family.</text>
</comment>
<evidence type="ECO:0000259" key="3">
    <source>
        <dbReference type="PROSITE" id="PS50983"/>
    </source>
</evidence>
<evidence type="ECO:0000313" key="5">
    <source>
        <dbReference type="Proteomes" id="UP000035065"/>
    </source>
</evidence>
<feature type="domain" description="Fe/B12 periplasmic-binding" evidence="3">
    <location>
        <begin position="114"/>
        <end position="383"/>
    </location>
</feature>
<comment type="caution">
    <text evidence="4">The sequence shown here is derived from an EMBL/GenBank/DDBJ whole genome shotgun (WGS) entry which is preliminary data.</text>
</comment>
<dbReference type="eggNOG" id="COG0614">
    <property type="taxonomic scope" value="Bacteria"/>
</dbReference>
<dbReference type="GO" id="GO:0071281">
    <property type="term" value="P:cellular response to iron ion"/>
    <property type="evidence" value="ECO:0007669"/>
    <property type="project" value="TreeGrafter"/>
</dbReference>
<dbReference type="PROSITE" id="PS50983">
    <property type="entry name" value="FE_B12_PBP"/>
    <property type="match status" value="1"/>
</dbReference>
<keyword evidence="5" id="KW-1185">Reference proteome</keyword>
<evidence type="ECO:0000256" key="1">
    <source>
        <dbReference type="ARBA" id="ARBA00008814"/>
    </source>
</evidence>
<evidence type="ECO:0000256" key="2">
    <source>
        <dbReference type="SAM" id="SignalP"/>
    </source>
</evidence>
<keyword evidence="2" id="KW-0732">Signal</keyword>
<evidence type="ECO:0000313" key="4">
    <source>
        <dbReference type="EMBL" id="EGD55489.1"/>
    </source>
</evidence>
<dbReference type="Pfam" id="PF01497">
    <property type="entry name" value="Peripla_BP_2"/>
    <property type="match status" value="1"/>
</dbReference>
<dbReference type="STRING" id="644548.SCNU_09536"/>
<proteinExistence type="inferred from homology"/>
<dbReference type="AlphaFoldDB" id="F1YJ31"/>
<dbReference type="OrthoDB" id="9812528at2"/>
<dbReference type="PANTHER" id="PTHR30535:SF34">
    <property type="entry name" value="MOLYBDATE-BINDING PROTEIN MOLA"/>
    <property type="match status" value="1"/>
</dbReference>
<dbReference type="Gene3D" id="3.40.50.1980">
    <property type="entry name" value="Nitrogenase molybdenum iron protein domain"/>
    <property type="match status" value="2"/>
</dbReference>
<accession>F1YJ31</accession>
<gene>
    <name evidence="4" type="ORF">SCNU_09536</name>
</gene>
<dbReference type="RefSeq" id="WP_009679137.1">
    <property type="nucleotide sequence ID" value="NZ_AEUD01000006.1"/>
</dbReference>
<dbReference type="InterPro" id="IPR002491">
    <property type="entry name" value="ABC_transptr_periplasmic_BD"/>
</dbReference>
<name>F1YJ31_9ACTN</name>